<keyword evidence="2" id="KW-0812">Transmembrane</keyword>
<dbReference type="EMBL" id="JTJC03000001">
    <property type="protein sequence ID" value="NHC34438.1"/>
    <property type="molecule type" value="Genomic_DNA"/>
</dbReference>
<dbReference type="Proteomes" id="UP000031532">
    <property type="component" value="Unassembled WGS sequence"/>
</dbReference>
<evidence type="ECO:0000259" key="5">
    <source>
        <dbReference type="Pfam" id="PF05154"/>
    </source>
</evidence>
<proteinExistence type="predicted"/>
<evidence type="ECO:0000256" key="4">
    <source>
        <dbReference type="ARBA" id="ARBA00023136"/>
    </source>
</evidence>
<comment type="caution">
    <text evidence="7">The sequence shown here is derived from an EMBL/GenBank/DDBJ whole genome shotgun (WGS) entry which is preliminary data.</text>
</comment>
<evidence type="ECO:0000256" key="2">
    <source>
        <dbReference type="ARBA" id="ARBA00022692"/>
    </source>
</evidence>
<organism evidence="7 8">
    <name type="scientific">Scytonema millei VB511283</name>
    <dbReference type="NCBI Taxonomy" id="1245923"/>
    <lineage>
        <taxon>Bacteria</taxon>
        <taxon>Bacillati</taxon>
        <taxon>Cyanobacteriota</taxon>
        <taxon>Cyanophyceae</taxon>
        <taxon>Nostocales</taxon>
        <taxon>Scytonemataceae</taxon>
        <taxon>Scytonema</taxon>
    </lineage>
</organism>
<gene>
    <name evidence="7" type="ORF">QH73_0007160</name>
</gene>
<sequence>MVSQQKNRKVAATLAFACTVLPMPIAGLHKFYLGQPLWGLLYLLLSWTPIPRVASAIEGFWYLVQDSEEFDLNFNSEFGELGMSGTNVTNLANFSILSKRPSTTVIPDRVSAIADAMRELDNLRQEGLISEYEFEQKRRQLLDSI</sequence>
<name>A0A9X5I3G1_9CYAN</name>
<dbReference type="GO" id="GO:0016020">
    <property type="term" value="C:membrane"/>
    <property type="evidence" value="ECO:0007669"/>
    <property type="project" value="UniProtKB-SubCell"/>
</dbReference>
<keyword evidence="4" id="KW-0472">Membrane</keyword>
<keyword evidence="8" id="KW-1185">Reference proteome</keyword>
<evidence type="ECO:0000313" key="7">
    <source>
        <dbReference type="EMBL" id="NHC34438.1"/>
    </source>
</evidence>
<feature type="domain" description="TM2" evidence="5">
    <location>
        <begin position="5"/>
        <end position="59"/>
    </location>
</feature>
<reference evidence="7 8" key="1">
    <citation type="journal article" date="2015" name="Genome Announc.">
        <title>Draft Genome Sequence of the Terrestrial Cyanobacterium Scytonema millei VB511283, Isolated from Eastern India.</title>
        <authorList>
            <person name="Sen D."/>
            <person name="Chandrababunaidu M.M."/>
            <person name="Singh D."/>
            <person name="Sanghi N."/>
            <person name="Ghorai A."/>
            <person name="Mishra G.P."/>
            <person name="Madduluri M."/>
            <person name="Adhikary S.P."/>
            <person name="Tripathy S."/>
        </authorList>
    </citation>
    <scope>NUCLEOTIDE SEQUENCE [LARGE SCALE GENOMIC DNA]</scope>
    <source>
        <strain evidence="7 8">VB511283</strain>
    </source>
</reference>
<dbReference type="AlphaFoldDB" id="A0A9X5I3G1"/>
<dbReference type="OrthoDB" id="9816361at2"/>
<feature type="domain" description="SHOCT" evidence="6">
    <location>
        <begin position="115"/>
        <end position="142"/>
    </location>
</feature>
<evidence type="ECO:0000256" key="3">
    <source>
        <dbReference type="ARBA" id="ARBA00022989"/>
    </source>
</evidence>
<comment type="subcellular location">
    <subcellularLocation>
        <location evidence="1">Membrane</location>
        <topology evidence="1">Multi-pass membrane protein</topology>
    </subcellularLocation>
</comment>
<evidence type="ECO:0000256" key="1">
    <source>
        <dbReference type="ARBA" id="ARBA00004141"/>
    </source>
</evidence>
<protein>
    <submittedName>
        <fullName evidence="7">NINE protein</fullName>
    </submittedName>
</protein>
<evidence type="ECO:0000313" key="8">
    <source>
        <dbReference type="Proteomes" id="UP000031532"/>
    </source>
</evidence>
<evidence type="ECO:0000259" key="6">
    <source>
        <dbReference type="Pfam" id="PF09851"/>
    </source>
</evidence>
<dbReference type="InterPro" id="IPR018649">
    <property type="entry name" value="SHOCT"/>
</dbReference>
<dbReference type="Pfam" id="PF05154">
    <property type="entry name" value="TM2"/>
    <property type="match status" value="1"/>
</dbReference>
<dbReference type="Pfam" id="PF09851">
    <property type="entry name" value="SHOCT"/>
    <property type="match status" value="1"/>
</dbReference>
<keyword evidence="3" id="KW-1133">Transmembrane helix</keyword>
<accession>A0A9X5I3G1</accession>
<dbReference type="InterPro" id="IPR007829">
    <property type="entry name" value="TM2"/>
</dbReference>